<evidence type="ECO:0000313" key="2">
    <source>
        <dbReference type="EMBL" id="OGM32649.1"/>
    </source>
</evidence>
<comment type="caution">
    <text evidence="2">The sequence shown here is derived from an EMBL/GenBank/DDBJ whole genome shotgun (WGS) entry which is preliminary data.</text>
</comment>
<dbReference type="STRING" id="1802505.A3D01_05355"/>
<protein>
    <recommendedName>
        <fullName evidence="4">Glycosyltransferase RgtA/B/C/D-like domain-containing protein</fullName>
    </recommendedName>
</protein>
<accession>A0A1F7Z0M3</accession>
<keyword evidence="1" id="KW-0812">Transmembrane</keyword>
<reference evidence="2 3" key="1">
    <citation type="journal article" date="2016" name="Nat. Commun.">
        <title>Thousands of microbial genomes shed light on interconnected biogeochemical processes in an aquifer system.</title>
        <authorList>
            <person name="Anantharaman K."/>
            <person name="Brown C.T."/>
            <person name="Hug L.A."/>
            <person name="Sharon I."/>
            <person name="Castelle C.J."/>
            <person name="Probst A.J."/>
            <person name="Thomas B.C."/>
            <person name="Singh A."/>
            <person name="Wilkins M.J."/>
            <person name="Karaoz U."/>
            <person name="Brodie E.L."/>
            <person name="Williams K.H."/>
            <person name="Hubbard S.S."/>
            <person name="Banfield J.F."/>
        </authorList>
    </citation>
    <scope>NUCLEOTIDE SEQUENCE [LARGE SCALE GENOMIC DNA]</scope>
</reference>
<feature type="transmembrane region" description="Helical" evidence="1">
    <location>
        <begin position="88"/>
        <end position="105"/>
    </location>
</feature>
<evidence type="ECO:0000313" key="3">
    <source>
        <dbReference type="Proteomes" id="UP000177169"/>
    </source>
</evidence>
<dbReference type="AlphaFoldDB" id="A0A1F7Z0M3"/>
<feature type="transmembrane region" description="Helical" evidence="1">
    <location>
        <begin position="249"/>
        <end position="266"/>
    </location>
</feature>
<sequence>MIIVKKVGKNIFFRKYIWVLLILIICLHLYLLKHLVFFPYPELFIYPYLTNQGLLPYKQIFDQHFPGLMFFPINLGTLGMNTPIDARYWQFGIIVFTHIMLYVSAKKINRSEKWALFVNLIYFIWQPYLEGYVLWIDVFVVPILLLAFYLLTKKSLFLSGLFLGVALLFKQVTIPLIGLVFLYLFFTSEGVKNIISFLFGLFIPVVALVFWVLKLGIWKEFIFWTVTFNLTTFAQMGRKYPGISDLMKLIPVYGLSIVLISYILFIKKEKKPNFILVVLFFISTLAFAYARFDFVHLQPSLVFALLILTYLIKKLVHRKKYLIAGIYVLVSILITSSRYQSLTGSNVLFFGDFEKQVSFKVAELTTPKDVIFAMGTFPHIYQQTNTLPPGSLFVFQFPWFMYEAENKILSAIISNPPKVIVRDKNITISGIKVTTFMPNINSYIDQNYNVSAYSDSTEILLPK</sequence>
<proteinExistence type="predicted"/>
<feature type="transmembrane region" description="Helical" evidence="1">
    <location>
        <begin position="321"/>
        <end position="339"/>
    </location>
</feature>
<dbReference type="EMBL" id="MGGR01000029">
    <property type="protein sequence ID" value="OGM32649.1"/>
    <property type="molecule type" value="Genomic_DNA"/>
</dbReference>
<feature type="transmembrane region" description="Helical" evidence="1">
    <location>
        <begin position="158"/>
        <end position="182"/>
    </location>
</feature>
<name>A0A1F7Z0M3_9BACT</name>
<organism evidence="2 3">
    <name type="scientific">Candidatus Woesebacteria bacterium RIFCSPHIGHO2_02_FULL_39_13</name>
    <dbReference type="NCBI Taxonomy" id="1802505"/>
    <lineage>
        <taxon>Bacteria</taxon>
        <taxon>Candidatus Woeseibacteriota</taxon>
    </lineage>
</organism>
<feature type="transmembrane region" description="Helical" evidence="1">
    <location>
        <begin position="273"/>
        <end position="290"/>
    </location>
</feature>
<feature type="transmembrane region" description="Helical" evidence="1">
    <location>
        <begin position="12"/>
        <end position="31"/>
    </location>
</feature>
<dbReference type="Proteomes" id="UP000177169">
    <property type="component" value="Unassembled WGS sequence"/>
</dbReference>
<evidence type="ECO:0000256" key="1">
    <source>
        <dbReference type="SAM" id="Phobius"/>
    </source>
</evidence>
<feature type="transmembrane region" description="Helical" evidence="1">
    <location>
        <begin position="194"/>
        <end position="213"/>
    </location>
</feature>
<feature type="transmembrane region" description="Helical" evidence="1">
    <location>
        <begin position="296"/>
        <end position="312"/>
    </location>
</feature>
<evidence type="ECO:0008006" key="4">
    <source>
        <dbReference type="Google" id="ProtNLM"/>
    </source>
</evidence>
<keyword evidence="1" id="KW-0472">Membrane</keyword>
<gene>
    <name evidence="2" type="ORF">A3D01_05355</name>
</gene>
<feature type="transmembrane region" description="Helical" evidence="1">
    <location>
        <begin position="134"/>
        <end position="151"/>
    </location>
</feature>
<keyword evidence="1" id="KW-1133">Transmembrane helix</keyword>